<evidence type="ECO:0000313" key="2">
    <source>
        <dbReference type="Proteomes" id="UP000324897"/>
    </source>
</evidence>
<comment type="caution">
    <text evidence="1">The sequence shown here is derived from an EMBL/GenBank/DDBJ whole genome shotgun (WGS) entry which is preliminary data.</text>
</comment>
<name>A0A5J9W7L0_9POAL</name>
<protein>
    <submittedName>
        <fullName evidence="1">Uncharacterized protein</fullName>
    </submittedName>
</protein>
<keyword evidence="2" id="KW-1185">Reference proteome</keyword>
<dbReference type="Proteomes" id="UP000324897">
    <property type="component" value="Chromosome 5"/>
</dbReference>
<dbReference type="AlphaFoldDB" id="A0A5J9W7L0"/>
<accession>A0A5J9W7L0</accession>
<gene>
    <name evidence="1" type="ORF">EJB05_03335</name>
</gene>
<dbReference type="EMBL" id="RWGY01000004">
    <property type="protein sequence ID" value="TVU43915.1"/>
    <property type="molecule type" value="Genomic_DNA"/>
</dbReference>
<dbReference type="Gramene" id="TVU43915">
    <property type="protein sequence ID" value="TVU43915"/>
    <property type="gene ID" value="EJB05_03335"/>
</dbReference>
<feature type="non-terminal residue" evidence="1">
    <location>
        <position position="1"/>
    </location>
</feature>
<reference evidence="1 2" key="1">
    <citation type="journal article" date="2019" name="Sci. Rep.">
        <title>A high-quality genome of Eragrostis curvula grass provides insights into Poaceae evolution and supports new strategies to enhance forage quality.</title>
        <authorList>
            <person name="Carballo J."/>
            <person name="Santos B.A.C.M."/>
            <person name="Zappacosta D."/>
            <person name="Garbus I."/>
            <person name="Selva J.P."/>
            <person name="Gallo C.A."/>
            <person name="Diaz A."/>
            <person name="Albertini E."/>
            <person name="Caccamo M."/>
            <person name="Echenique V."/>
        </authorList>
    </citation>
    <scope>NUCLEOTIDE SEQUENCE [LARGE SCALE GENOMIC DNA]</scope>
    <source>
        <strain evidence="2">cv. Victoria</strain>
        <tissue evidence="1">Leaf</tissue>
    </source>
</reference>
<dbReference type="OrthoDB" id="689350at2759"/>
<evidence type="ECO:0000313" key="1">
    <source>
        <dbReference type="EMBL" id="TVU43915.1"/>
    </source>
</evidence>
<organism evidence="1 2">
    <name type="scientific">Eragrostis curvula</name>
    <name type="common">weeping love grass</name>
    <dbReference type="NCBI Taxonomy" id="38414"/>
    <lineage>
        <taxon>Eukaryota</taxon>
        <taxon>Viridiplantae</taxon>
        <taxon>Streptophyta</taxon>
        <taxon>Embryophyta</taxon>
        <taxon>Tracheophyta</taxon>
        <taxon>Spermatophyta</taxon>
        <taxon>Magnoliopsida</taxon>
        <taxon>Liliopsida</taxon>
        <taxon>Poales</taxon>
        <taxon>Poaceae</taxon>
        <taxon>PACMAD clade</taxon>
        <taxon>Chloridoideae</taxon>
        <taxon>Eragrostideae</taxon>
        <taxon>Eragrostidinae</taxon>
        <taxon>Eragrostis</taxon>
    </lineage>
</organism>
<sequence length="147" mass="16387">MAPVILHMELPPLAFVAAYVERVWAAPESGLVFVSRTADASKLKWRIESKIGKPVTVVSDGERCFPTYTRIDHLGPPQGYPPAYPYYGGGGGGWQQYHHHHPMMMGWAPVAPPQAYHYAPPVDPHQYVQNQAPVYFNDENPNACCVQ</sequence>
<proteinExistence type="predicted"/>